<feature type="region of interest" description="Disordered" evidence="2">
    <location>
        <begin position="312"/>
        <end position="351"/>
    </location>
</feature>
<dbReference type="OrthoDB" id="46691at2759"/>
<gene>
    <name evidence="3" type="ORF">PHATRDRAFT_54757</name>
</gene>
<dbReference type="InterPro" id="IPR002110">
    <property type="entry name" value="Ankyrin_rpt"/>
</dbReference>
<dbReference type="Proteomes" id="UP000000759">
    <property type="component" value="Chromosome 14"/>
</dbReference>
<dbReference type="EMBL" id="CM000616">
    <property type="protein sequence ID" value="EEC46530.1"/>
    <property type="molecule type" value="Genomic_DNA"/>
</dbReference>
<proteinExistence type="predicted"/>
<evidence type="ECO:0000256" key="2">
    <source>
        <dbReference type="SAM" id="MobiDB-lite"/>
    </source>
</evidence>
<dbReference type="AlphaFoldDB" id="B7G409"/>
<name>B7G409_PHATC</name>
<evidence type="ECO:0000313" key="4">
    <source>
        <dbReference type="Proteomes" id="UP000000759"/>
    </source>
</evidence>
<dbReference type="InterPro" id="IPR036770">
    <property type="entry name" value="Ankyrin_rpt-contain_sf"/>
</dbReference>
<organism evidence="3 4">
    <name type="scientific">Phaeodactylum tricornutum (strain CCAP 1055/1)</name>
    <dbReference type="NCBI Taxonomy" id="556484"/>
    <lineage>
        <taxon>Eukaryota</taxon>
        <taxon>Sar</taxon>
        <taxon>Stramenopiles</taxon>
        <taxon>Ochrophyta</taxon>
        <taxon>Bacillariophyta</taxon>
        <taxon>Bacillariophyceae</taxon>
        <taxon>Bacillariophycidae</taxon>
        <taxon>Naviculales</taxon>
        <taxon>Phaeodactylaceae</taxon>
        <taxon>Phaeodactylum</taxon>
    </lineage>
</organism>
<dbReference type="KEGG" id="pti:PHATRDRAFT_54757"/>
<keyword evidence="1" id="KW-0040">ANK repeat</keyword>
<sequence>MSRIPLELQAVFLASNQGEEVHKPPSNRSAFKLFQNLFGGFGRRKRTKRPNLKRLVSQSSFDTVGTVVNEDLSADTPSDQEVESVPTSPHEFLESILKSRGYCTKQYPVLQSAFFNQPTPLQLASYDVKLIDLLKRQDEEKIREILSCGVSANACNIHGESLMHKACRMGFHRILQIFIDFGGEIKISDAQGRTLLHDTCWGARPSFQAFSLLIQREPSLLFMADCRGVCPLDYVRKDHYIFWIDYLECIVDKYWPPVQSAPLPPAGIHQAAHSRPMPDPENALPLDVASMVASGRLTPKEALFLAADNIEDDDSCSCSSDDEGSSDDNSDSESDDDSFSDDDENSLIDELEEKELLADLAYSVVAFRLE</sequence>
<reference evidence="4" key="2">
    <citation type="submission" date="2008-08" db="EMBL/GenBank/DDBJ databases">
        <authorList>
            <consortium name="Diatom Consortium"/>
            <person name="Grigoriev I."/>
            <person name="Grimwood J."/>
            <person name="Kuo A."/>
            <person name="Otillar R.P."/>
            <person name="Salamov A."/>
            <person name="Detter J.C."/>
            <person name="Lindquist E."/>
            <person name="Shapiro H."/>
            <person name="Lucas S."/>
            <person name="Glavina del Rio T."/>
            <person name="Pitluck S."/>
            <person name="Rokhsar D."/>
            <person name="Bowler C."/>
        </authorList>
    </citation>
    <scope>GENOME REANNOTATION</scope>
    <source>
        <strain evidence="4">CCAP 1055/1</strain>
    </source>
</reference>
<dbReference type="GeneID" id="7202777"/>
<dbReference type="InParanoid" id="B7G409"/>
<keyword evidence="4" id="KW-1185">Reference proteome</keyword>
<evidence type="ECO:0000256" key="1">
    <source>
        <dbReference type="PROSITE-ProRule" id="PRU00023"/>
    </source>
</evidence>
<dbReference type="eggNOG" id="ENOG502S48R">
    <property type="taxonomic scope" value="Eukaryota"/>
</dbReference>
<accession>B7G409</accession>
<reference evidence="3 4" key="1">
    <citation type="journal article" date="2008" name="Nature">
        <title>The Phaeodactylum genome reveals the evolutionary history of diatom genomes.</title>
        <authorList>
            <person name="Bowler C."/>
            <person name="Allen A.E."/>
            <person name="Badger J.H."/>
            <person name="Grimwood J."/>
            <person name="Jabbari K."/>
            <person name="Kuo A."/>
            <person name="Maheswari U."/>
            <person name="Martens C."/>
            <person name="Maumus F."/>
            <person name="Otillar R.P."/>
            <person name="Rayko E."/>
            <person name="Salamov A."/>
            <person name="Vandepoele K."/>
            <person name="Beszteri B."/>
            <person name="Gruber A."/>
            <person name="Heijde M."/>
            <person name="Katinka M."/>
            <person name="Mock T."/>
            <person name="Valentin K."/>
            <person name="Verret F."/>
            <person name="Berges J.A."/>
            <person name="Brownlee C."/>
            <person name="Cadoret J.P."/>
            <person name="Chiovitti A."/>
            <person name="Choi C.J."/>
            <person name="Coesel S."/>
            <person name="De Martino A."/>
            <person name="Detter J.C."/>
            <person name="Durkin C."/>
            <person name="Falciatore A."/>
            <person name="Fournet J."/>
            <person name="Haruta M."/>
            <person name="Huysman M.J."/>
            <person name="Jenkins B.D."/>
            <person name="Jiroutova K."/>
            <person name="Jorgensen R.E."/>
            <person name="Joubert Y."/>
            <person name="Kaplan A."/>
            <person name="Kroger N."/>
            <person name="Kroth P.G."/>
            <person name="La Roche J."/>
            <person name="Lindquist E."/>
            <person name="Lommer M."/>
            <person name="Martin-Jezequel V."/>
            <person name="Lopez P.J."/>
            <person name="Lucas S."/>
            <person name="Mangogna M."/>
            <person name="McGinnis K."/>
            <person name="Medlin L.K."/>
            <person name="Montsant A."/>
            <person name="Oudot-Le Secq M.P."/>
            <person name="Napoli C."/>
            <person name="Obornik M."/>
            <person name="Parker M.S."/>
            <person name="Petit J.L."/>
            <person name="Porcel B.M."/>
            <person name="Poulsen N."/>
            <person name="Robison M."/>
            <person name="Rychlewski L."/>
            <person name="Rynearson T.A."/>
            <person name="Schmutz J."/>
            <person name="Shapiro H."/>
            <person name="Siaut M."/>
            <person name="Stanley M."/>
            <person name="Sussman M.R."/>
            <person name="Taylor A.R."/>
            <person name="Vardi A."/>
            <person name="von Dassow P."/>
            <person name="Vyverman W."/>
            <person name="Willis A."/>
            <person name="Wyrwicz L.S."/>
            <person name="Rokhsar D.S."/>
            <person name="Weissenbach J."/>
            <person name="Armbrust E.V."/>
            <person name="Green B.R."/>
            <person name="Van de Peer Y."/>
            <person name="Grigoriev I.V."/>
        </authorList>
    </citation>
    <scope>NUCLEOTIDE SEQUENCE [LARGE SCALE GENOMIC DNA]</scope>
    <source>
        <strain evidence="3 4">CCAP 1055/1</strain>
    </source>
</reference>
<dbReference type="PaxDb" id="2850-Phatr54757"/>
<dbReference type="SUPFAM" id="SSF48403">
    <property type="entry name" value="Ankyrin repeat"/>
    <property type="match status" value="1"/>
</dbReference>
<dbReference type="PROSITE" id="PS50088">
    <property type="entry name" value="ANK_REPEAT"/>
    <property type="match status" value="1"/>
</dbReference>
<dbReference type="HOGENOM" id="CLU_379248_0_0_1"/>
<feature type="repeat" description="ANK" evidence="1">
    <location>
        <begin position="158"/>
        <end position="190"/>
    </location>
</feature>
<dbReference type="RefSeq" id="XP_002181990.1">
    <property type="nucleotide sequence ID" value="XM_002181954.1"/>
</dbReference>
<evidence type="ECO:0000313" key="3">
    <source>
        <dbReference type="EMBL" id="EEC46530.1"/>
    </source>
</evidence>
<dbReference type="Gene3D" id="1.25.40.20">
    <property type="entry name" value="Ankyrin repeat-containing domain"/>
    <property type="match status" value="1"/>
</dbReference>
<protein>
    <submittedName>
        <fullName evidence="3">Uncharacterized protein</fullName>
    </submittedName>
</protein>